<dbReference type="GO" id="GO:0046872">
    <property type="term" value="F:metal ion binding"/>
    <property type="evidence" value="ECO:0007669"/>
    <property type="project" value="UniProtKB-KW"/>
</dbReference>
<dbReference type="Gene3D" id="3.60.21.10">
    <property type="match status" value="1"/>
</dbReference>
<dbReference type="RefSeq" id="WP_136351965.1">
    <property type="nucleotide sequence ID" value="NZ_CP046266.1"/>
</dbReference>
<dbReference type="EMBL" id="SSNT01000003">
    <property type="protein sequence ID" value="THF81878.1"/>
    <property type="molecule type" value="Genomic_DNA"/>
</dbReference>
<keyword evidence="2" id="KW-0479">Metal-binding</keyword>
<name>A0A4S4C2L0_9BACI</name>
<dbReference type="Proteomes" id="UP000310334">
    <property type="component" value="Unassembled WGS sequence"/>
</dbReference>
<dbReference type="SUPFAM" id="SSF56300">
    <property type="entry name" value="Metallo-dependent phosphatases"/>
    <property type="match status" value="1"/>
</dbReference>
<dbReference type="AlphaFoldDB" id="A0A4S4C2L0"/>
<dbReference type="EC" id="3.1.4.-" evidence="2"/>
<dbReference type="InterPro" id="IPR029052">
    <property type="entry name" value="Metallo-depent_PP-like"/>
</dbReference>
<sequence length="170" mass="19040">MKVLIMSDSHGLTKEIADIVNRHKNEVEFMFHCGDSELSAKSTELKSFQGVKGNCDFGSDLPNELLIDVSGISLYLTHGHLYNVKSTLMNLKYRALELNAKIACYGHSHIAGAELIDEILFINPGSIRLPVLRKQKTYVILEVVGTKANIMFYDVNGKMIEDMSEQFTLT</sequence>
<dbReference type="GO" id="GO:0016787">
    <property type="term" value="F:hydrolase activity"/>
    <property type="evidence" value="ECO:0007669"/>
    <property type="project" value="UniProtKB-UniRule"/>
</dbReference>
<comment type="cofactor">
    <cofactor evidence="2">
        <name>a divalent metal cation</name>
        <dbReference type="ChEBI" id="CHEBI:60240"/>
    </cofactor>
</comment>
<evidence type="ECO:0000256" key="1">
    <source>
        <dbReference type="ARBA" id="ARBA00008950"/>
    </source>
</evidence>
<evidence type="ECO:0000256" key="2">
    <source>
        <dbReference type="RuleBase" id="RU362039"/>
    </source>
</evidence>
<organism evidence="4 5">
    <name type="scientific">Metabacillus sediminilitoris</name>
    <dbReference type="NCBI Taxonomy" id="2567941"/>
    <lineage>
        <taxon>Bacteria</taxon>
        <taxon>Bacillati</taxon>
        <taxon>Bacillota</taxon>
        <taxon>Bacilli</taxon>
        <taxon>Bacillales</taxon>
        <taxon>Bacillaceae</taxon>
        <taxon>Metabacillus</taxon>
    </lineage>
</organism>
<proteinExistence type="inferred from homology"/>
<dbReference type="InterPro" id="IPR041802">
    <property type="entry name" value="MPP_YfcE"/>
</dbReference>
<dbReference type="OrthoDB" id="9800565at2"/>
<keyword evidence="5" id="KW-1185">Reference proteome</keyword>
<dbReference type="InterPro" id="IPR024654">
    <property type="entry name" value="Calcineurin-like_PHP_lpxH"/>
</dbReference>
<dbReference type="Pfam" id="PF12850">
    <property type="entry name" value="Metallophos_2"/>
    <property type="match status" value="1"/>
</dbReference>
<feature type="domain" description="Calcineurin-like phosphoesterase" evidence="3">
    <location>
        <begin position="1"/>
        <end position="143"/>
    </location>
</feature>
<dbReference type="CDD" id="cd00841">
    <property type="entry name" value="MPP_YfcE"/>
    <property type="match status" value="1"/>
</dbReference>
<evidence type="ECO:0000259" key="3">
    <source>
        <dbReference type="Pfam" id="PF12850"/>
    </source>
</evidence>
<comment type="caution">
    <text evidence="4">The sequence shown here is derived from an EMBL/GenBank/DDBJ whole genome shotgun (WGS) entry which is preliminary data.</text>
</comment>
<evidence type="ECO:0000313" key="4">
    <source>
        <dbReference type="EMBL" id="THF81878.1"/>
    </source>
</evidence>
<protein>
    <recommendedName>
        <fullName evidence="2">Phosphoesterase</fullName>
        <ecNumber evidence="2">3.1.4.-</ecNumber>
    </recommendedName>
</protein>
<dbReference type="NCBIfam" id="TIGR00040">
    <property type="entry name" value="yfcE"/>
    <property type="match status" value="1"/>
</dbReference>
<gene>
    <name evidence="4" type="ORF">E6W99_04315</name>
</gene>
<evidence type="ECO:0000313" key="5">
    <source>
        <dbReference type="Proteomes" id="UP000310334"/>
    </source>
</evidence>
<comment type="similarity">
    <text evidence="1 2">Belongs to the metallophosphoesterase superfamily. YfcE family.</text>
</comment>
<dbReference type="PANTHER" id="PTHR11124">
    <property type="entry name" value="VACUOLAR SORTING PROTEIN VPS29"/>
    <property type="match status" value="1"/>
</dbReference>
<reference evidence="4 5" key="1">
    <citation type="submission" date="2019-04" db="EMBL/GenBank/DDBJ databases">
        <title>Bacillus sediminilitoris sp. nov., isolated from a tidal flat sediment on the East China Sea.</title>
        <authorList>
            <person name="Wei Y."/>
            <person name="Mao H."/>
            <person name="Fang J."/>
        </authorList>
    </citation>
    <scope>NUCLEOTIDE SEQUENCE [LARGE SCALE GENOMIC DNA]</scope>
    <source>
        <strain evidence="4 5">DSL-17</strain>
    </source>
</reference>
<dbReference type="InterPro" id="IPR000979">
    <property type="entry name" value="Phosphodiesterase_MJ0936/Vps29"/>
</dbReference>
<accession>A0A4S4C2L0</accession>